<dbReference type="SMART" id="SM01040">
    <property type="entry name" value="Bro-N"/>
    <property type="match status" value="1"/>
</dbReference>
<dbReference type="InterPro" id="IPR003497">
    <property type="entry name" value="BRO_N_domain"/>
</dbReference>
<organism evidence="2 3">
    <name type="scientific">Dickeya poaceiphila</name>
    <dbReference type="NCBI Taxonomy" id="568768"/>
    <lineage>
        <taxon>Bacteria</taxon>
        <taxon>Pseudomonadati</taxon>
        <taxon>Pseudomonadota</taxon>
        <taxon>Gammaproteobacteria</taxon>
        <taxon>Enterobacterales</taxon>
        <taxon>Pectobacteriaceae</taxon>
        <taxon>Dickeya</taxon>
    </lineage>
</organism>
<evidence type="ECO:0000259" key="1">
    <source>
        <dbReference type="PROSITE" id="PS51750"/>
    </source>
</evidence>
<protein>
    <submittedName>
        <fullName evidence="2">Phage repressor protein/antirepressor Ant</fullName>
    </submittedName>
</protein>
<dbReference type="InterPro" id="IPR018876">
    <property type="entry name" value="Phage_P22_antirepressor_C"/>
</dbReference>
<dbReference type="Proteomes" id="UP000320591">
    <property type="component" value="Chromosome"/>
</dbReference>
<accession>A0A5B8I9D1</accession>
<dbReference type="KEGG" id="dic:Dpoa569_0001352"/>
<evidence type="ECO:0000313" key="3">
    <source>
        <dbReference type="Proteomes" id="UP000320591"/>
    </source>
</evidence>
<proteinExistence type="predicted"/>
<dbReference type="Pfam" id="PF10548">
    <property type="entry name" value="P22_AR_C"/>
    <property type="match status" value="1"/>
</dbReference>
<dbReference type="OrthoDB" id="6422050at2"/>
<sequence>MKSMAKVNADITIFKFDDRDIRVVMKKGDPWFVAADLCDALNLTNSRVSLMALDDDEKDVSLIYTRGGRQIMSVVSESGMYTLILRCRDAVKPGTVPYRVRKWVTADVLPSIRETGKYTKNYEDIEKTTVDDRTPLRSLVNRIMGKYGIPYQPIYKMIHREFGVNHIDELSPKQAAEAMDYLAAKVIEGEFLGKQSLPATPPSPALTVQEMNRLVWLWDYANRSQAIFRELMPVMQQLQSSYHGVCCDYGYEFSAILSLSRDAVLKLTSGVDVQAPSDSINISAWIRLKNNELPARLR</sequence>
<reference evidence="2 3" key="1">
    <citation type="journal article" date="2019" name="Environ. Microbiol.">
        <title>The phytopathogenic nature of Dickeya aquatica 174/2 and the dynamic early evolution of Dickeya pathogenicity.</title>
        <authorList>
            <person name="Duprey A."/>
            <person name="Taib N."/>
            <person name="Leonard S."/>
            <person name="Garin T."/>
            <person name="Flandrois J.P."/>
            <person name="Nasser W."/>
            <person name="Brochier-Armanet C."/>
            <person name="Reverchon S."/>
        </authorList>
    </citation>
    <scope>NUCLEOTIDE SEQUENCE [LARGE SCALE GENOMIC DNA]</scope>
    <source>
        <strain evidence="2 3">NCPPB 569</strain>
    </source>
</reference>
<dbReference type="PANTHER" id="PTHR36180">
    <property type="entry name" value="DNA-BINDING PROTEIN-RELATED-RELATED"/>
    <property type="match status" value="1"/>
</dbReference>
<dbReference type="PANTHER" id="PTHR36180:SF2">
    <property type="entry name" value="BRO FAMILY PROTEIN"/>
    <property type="match status" value="1"/>
</dbReference>
<dbReference type="RefSeq" id="WP_042871443.1">
    <property type="nucleotide sequence ID" value="NZ_CM001975.1"/>
</dbReference>
<gene>
    <name evidence="2" type="ORF">Dpoa569_0001352</name>
</gene>
<evidence type="ECO:0000313" key="2">
    <source>
        <dbReference type="EMBL" id="QDX29567.1"/>
    </source>
</evidence>
<dbReference type="Pfam" id="PF02498">
    <property type="entry name" value="Bro-N"/>
    <property type="match status" value="1"/>
</dbReference>
<dbReference type="PROSITE" id="PS51750">
    <property type="entry name" value="BRO_N"/>
    <property type="match status" value="1"/>
</dbReference>
<name>A0A5B8I9D1_9GAMM</name>
<dbReference type="AlphaFoldDB" id="A0A5B8I9D1"/>
<keyword evidence="3" id="KW-1185">Reference proteome</keyword>
<feature type="domain" description="Bro-N" evidence="1">
    <location>
        <begin position="4"/>
        <end position="116"/>
    </location>
</feature>
<dbReference type="EMBL" id="CP042220">
    <property type="protein sequence ID" value="QDX29567.1"/>
    <property type="molecule type" value="Genomic_DNA"/>
</dbReference>